<comment type="caution">
    <text evidence="1">The sequence shown here is derived from an EMBL/GenBank/DDBJ whole genome shotgun (WGS) entry which is preliminary data.</text>
</comment>
<proteinExistence type="predicted"/>
<keyword evidence="2" id="KW-1185">Reference proteome</keyword>
<reference evidence="1" key="1">
    <citation type="submission" date="2021-02" db="EMBL/GenBank/DDBJ databases">
        <authorList>
            <person name="Dougan E. K."/>
            <person name="Rhodes N."/>
            <person name="Thang M."/>
            <person name="Chan C."/>
        </authorList>
    </citation>
    <scope>NUCLEOTIDE SEQUENCE</scope>
</reference>
<accession>A0A812LZB9</accession>
<protein>
    <submittedName>
        <fullName evidence="1">VIII-A protein</fullName>
    </submittedName>
</protein>
<dbReference type="Proteomes" id="UP000649617">
    <property type="component" value="Unassembled WGS sequence"/>
</dbReference>
<name>A0A812LZB9_SYMPI</name>
<sequence length="201" mass="23250">MLVGFVRLRHWFYGAEFSGEGLDLVRRWNTSQEFLLGAEQVYRHVLRAALSPPGAEEPDMALLHRTRDWLEDQQKQRARDFADATAFELTGTCMRFQSLTGPKSLEALQGEIEHITRWQELREKLRGPLEEDLLKGSTLKLSFLAVAEARHFPVAKMERRADRLLIESSFDLRRGIASEFMVSELETLTREVAEKFEDPEE</sequence>
<dbReference type="AlphaFoldDB" id="A0A812LZB9"/>
<dbReference type="OrthoDB" id="435204at2759"/>
<evidence type="ECO:0000313" key="1">
    <source>
        <dbReference type="EMBL" id="CAE7255095.1"/>
    </source>
</evidence>
<gene>
    <name evidence="1" type="primary">VIII-A</name>
    <name evidence="1" type="ORF">SPIL2461_LOCUS5103</name>
</gene>
<dbReference type="EMBL" id="CAJNIZ010007095">
    <property type="protein sequence ID" value="CAE7255095.1"/>
    <property type="molecule type" value="Genomic_DNA"/>
</dbReference>
<evidence type="ECO:0000313" key="2">
    <source>
        <dbReference type="Proteomes" id="UP000649617"/>
    </source>
</evidence>
<organism evidence="1 2">
    <name type="scientific">Symbiodinium pilosum</name>
    <name type="common">Dinoflagellate</name>
    <dbReference type="NCBI Taxonomy" id="2952"/>
    <lineage>
        <taxon>Eukaryota</taxon>
        <taxon>Sar</taxon>
        <taxon>Alveolata</taxon>
        <taxon>Dinophyceae</taxon>
        <taxon>Suessiales</taxon>
        <taxon>Symbiodiniaceae</taxon>
        <taxon>Symbiodinium</taxon>
    </lineage>
</organism>